<comment type="caution">
    <text evidence="2">The sequence shown here is derived from an EMBL/GenBank/DDBJ whole genome shotgun (WGS) entry which is preliminary data.</text>
</comment>
<proteinExistence type="predicted"/>
<evidence type="ECO:0000313" key="3">
    <source>
        <dbReference type="Proteomes" id="UP000238322"/>
    </source>
</evidence>
<feature type="domain" description="Elp3/MiaA/NifB-like radical SAM core" evidence="1">
    <location>
        <begin position="46"/>
        <end position="263"/>
    </location>
</feature>
<sequence>MSKPSQRLTDAEILAYRPPKNKVTADQPYAYLVEKERAANGTIVDVATLFLTNRECPFRCLMCDLWKNTTDTSVPVGAITNQIDFALSELPPASQIKLYNSGNFFDAKAIPSADLEGIACRMQSFDHVIVENHPRLCGDACRTFSKLLAETTLEVALGLETVDPQVLPRLNKQMTLDDYARAVERLLSAGISVRSFILLKAPFQTEEQGIEWALRSIEFAVGLGVGCCAVIPTREGNGIMEQLRSLGHYAPPTLSSLEQVMTEGLRLVGNRGRLFVDLWDLKQFASCQRCVGKRSNRLAEMNLQQQSLPPVACKCSELTT</sequence>
<accession>A0A2S8G817</accession>
<dbReference type="InterPro" id="IPR006638">
    <property type="entry name" value="Elp3/MiaA/NifB-like_rSAM"/>
</dbReference>
<dbReference type="GO" id="GO:0051536">
    <property type="term" value="F:iron-sulfur cluster binding"/>
    <property type="evidence" value="ECO:0007669"/>
    <property type="project" value="InterPro"/>
</dbReference>
<organism evidence="2 3">
    <name type="scientific">Blastopirellula marina</name>
    <dbReference type="NCBI Taxonomy" id="124"/>
    <lineage>
        <taxon>Bacteria</taxon>
        <taxon>Pseudomonadati</taxon>
        <taxon>Planctomycetota</taxon>
        <taxon>Planctomycetia</taxon>
        <taxon>Pirellulales</taxon>
        <taxon>Pirellulaceae</taxon>
        <taxon>Blastopirellula</taxon>
    </lineage>
</organism>
<dbReference type="AlphaFoldDB" id="A0A2S8G817"/>
<dbReference type="Proteomes" id="UP000238322">
    <property type="component" value="Unassembled WGS sequence"/>
</dbReference>
<dbReference type="PIRSF" id="PIRSF004954">
    <property type="entry name" value="Radical_SAM"/>
    <property type="match status" value="1"/>
</dbReference>
<dbReference type="OrthoDB" id="273870at2"/>
<name>A0A2S8G817_9BACT</name>
<gene>
    <name evidence="2" type="ORF">C5Y83_01165</name>
</gene>
<dbReference type="EMBL" id="PUHY01000001">
    <property type="protein sequence ID" value="PQO40567.1"/>
    <property type="molecule type" value="Genomic_DNA"/>
</dbReference>
<dbReference type="SFLD" id="SFLDS00029">
    <property type="entry name" value="Radical_SAM"/>
    <property type="match status" value="1"/>
</dbReference>
<dbReference type="InterPro" id="IPR005909">
    <property type="entry name" value="RaSEA"/>
</dbReference>
<dbReference type="SUPFAM" id="SSF102114">
    <property type="entry name" value="Radical SAM enzymes"/>
    <property type="match status" value="1"/>
</dbReference>
<dbReference type="RefSeq" id="WP_105327803.1">
    <property type="nucleotide sequence ID" value="NZ_PUHY01000001.1"/>
</dbReference>
<dbReference type="SMART" id="SM00729">
    <property type="entry name" value="Elp3"/>
    <property type="match status" value="1"/>
</dbReference>
<dbReference type="GO" id="GO:0003824">
    <property type="term" value="F:catalytic activity"/>
    <property type="evidence" value="ECO:0007669"/>
    <property type="project" value="InterPro"/>
</dbReference>
<protein>
    <submittedName>
        <fullName evidence="2">Radical SAM protein</fullName>
    </submittedName>
</protein>
<evidence type="ECO:0000259" key="1">
    <source>
        <dbReference type="SMART" id="SM00729"/>
    </source>
</evidence>
<dbReference type="InterPro" id="IPR058240">
    <property type="entry name" value="rSAM_sf"/>
</dbReference>
<dbReference type="Pfam" id="PF04055">
    <property type="entry name" value="Radical_SAM"/>
    <property type="match status" value="1"/>
</dbReference>
<dbReference type="InterPro" id="IPR007197">
    <property type="entry name" value="rSAM"/>
</dbReference>
<reference evidence="2 3" key="1">
    <citation type="submission" date="2018-02" db="EMBL/GenBank/DDBJ databases">
        <title>Comparative genomes isolates from brazilian mangrove.</title>
        <authorList>
            <person name="Araujo J.E."/>
            <person name="Taketani R.G."/>
            <person name="Silva M.C.P."/>
            <person name="Loureco M.V."/>
            <person name="Andreote F.D."/>
        </authorList>
    </citation>
    <scope>NUCLEOTIDE SEQUENCE [LARGE SCALE GENOMIC DNA]</scope>
    <source>
        <strain evidence="2 3">Hex-1 MGV</strain>
    </source>
</reference>
<evidence type="ECO:0000313" key="2">
    <source>
        <dbReference type="EMBL" id="PQO40567.1"/>
    </source>
</evidence>